<feature type="transmembrane region" description="Helical" evidence="1">
    <location>
        <begin position="206"/>
        <end position="225"/>
    </location>
</feature>
<protein>
    <submittedName>
        <fullName evidence="2">Membrane protein</fullName>
    </submittedName>
</protein>
<comment type="caution">
    <text evidence="2">The sequence shown here is derived from an EMBL/GenBank/DDBJ whole genome shotgun (WGS) entry which is preliminary data.</text>
</comment>
<evidence type="ECO:0000313" key="2">
    <source>
        <dbReference type="EMBL" id="MBP2033322.1"/>
    </source>
</evidence>
<feature type="transmembrane region" description="Helical" evidence="1">
    <location>
        <begin position="175"/>
        <end position="194"/>
    </location>
</feature>
<keyword evidence="1" id="KW-0812">Transmembrane</keyword>
<feature type="transmembrane region" description="Helical" evidence="1">
    <location>
        <begin position="237"/>
        <end position="255"/>
    </location>
</feature>
<dbReference type="Proteomes" id="UP001519307">
    <property type="component" value="Unassembled WGS sequence"/>
</dbReference>
<keyword evidence="3" id="KW-1185">Reference proteome</keyword>
<dbReference type="InterPro" id="IPR025495">
    <property type="entry name" value="DUF4386"/>
</dbReference>
<sequence>MIIKKDYKFTSVVFMAFFIFLMAGWLTLISTFQFPDILRESVMERFTLFQENKDIIVPAYYIMSLTSILQVFMAVSMYHLTKKGKFIDIVSLTAGVLSGVFQILGFFRWVILIPMLSDALNANEISSDIIFFFEKFANTYLGMTVGEHLRSFFTGLWVISLGIILINNSSFDKKLSILGLVSGVAVLAQSFETVSSSFSFLGEITAPLWGLYLVWVLIMSITLFAKKDDSSLTKVHWATWIIGLIIYLANVIPSFM</sequence>
<evidence type="ECO:0000256" key="1">
    <source>
        <dbReference type="SAM" id="Phobius"/>
    </source>
</evidence>
<evidence type="ECO:0000313" key="3">
    <source>
        <dbReference type="Proteomes" id="UP001519307"/>
    </source>
</evidence>
<feature type="transmembrane region" description="Helical" evidence="1">
    <location>
        <begin position="12"/>
        <end position="35"/>
    </location>
</feature>
<proteinExistence type="predicted"/>
<feature type="transmembrane region" description="Helical" evidence="1">
    <location>
        <begin position="89"/>
        <end position="111"/>
    </location>
</feature>
<feature type="transmembrane region" description="Helical" evidence="1">
    <location>
        <begin position="149"/>
        <end position="168"/>
    </location>
</feature>
<dbReference type="RefSeq" id="WP_209702468.1">
    <property type="nucleotide sequence ID" value="NZ_JAGGLM010000013.1"/>
</dbReference>
<reference evidence="2 3" key="1">
    <citation type="submission" date="2021-03" db="EMBL/GenBank/DDBJ databases">
        <title>Genomic Encyclopedia of Type Strains, Phase IV (KMG-IV): sequencing the most valuable type-strain genomes for metagenomic binning, comparative biology and taxonomic classification.</title>
        <authorList>
            <person name="Goeker M."/>
        </authorList>
    </citation>
    <scope>NUCLEOTIDE SEQUENCE [LARGE SCALE GENOMIC DNA]</scope>
    <source>
        <strain evidence="2 3">DSM 28783</strain>
    </source>
</reference>
<keyword evidence="1" id="KW-0472">Membrane</keyword>
<feature type="transmembrane region" description="Helical" evidence="1">
    <location>
        <begin position="55"/>
        <end position="77"/>
    </location>
</feature>
<gene>
    <name evidence="2" type="ORF">J2Z42_002025</name>
</gene>
<dbReference type="EMBL" id="JAGGLM010000013">
    <property type="protein sequence ID" value="MBP2033322.1"/>
    <property type="molecule type" value="Genomic_DNA"/>
</dbReference>
<organism evidence="2 3">
    <name type="scientific">Clostridium algifaecis</name>
    <dbReference type="NCBI Taxonomy" id="1472040"/>
    <lineage>
        <taxon>Bacteria</taxon>
        <taxon>Bacillati</taxon>
        <taxon>Bacillota</taxon>
        <taxon>Clostridia</taxon>
        <taxon>Eubacteriales</taxon>
        <taxon>Clostridiaceae</taxon>
        <taxon>Clostridium</taxon>
    </lineage>
</organism>
<name>A0ABS4KTG8_9CLOT</name>
<accession>A0ABS4KTG8</accession>
<keyword evidence="1" id="KW-1133">Transmembrane helix</keyword>
<dbReference type="Pfam" id="PF14329">
    <property type="entry name" value="DUF4386"/>
    <property type="match status" value="1"/>
</dbReference>